<protein>
    <submittedName>
        <fullName evidence="2">Putative DNA-binding domain-containing protein</fullName>
    </submittedName>
</protein>
<keyword evidence="3" id="KW-1185">Reference proteome</keyword>
<evidence type="ECO:0000259" key="1">
    <source>
        <dbReference type="Pfam" id="PF09836"/>
    </source>
</evidence>
<dbReference type="InterPro" id="IPR018640">
    <property type="entry name" value="DUF2063"/>
</dbReference>
<dbReference type="Gene3D" id="1.10.150.690">
    <property type="entry name" value="DUF2063"/>
    <property type="match status" value="1"/>
</dbReference>
<gene>
    <name evidence="2" type="ORF">JL811_06840</name>
</gene>
<dbReference type="InterPro" id="IPR044922">
    <property type="entry name" value="DUF2063_N_sf"/>
</dbReference>
<proteinExistence type="predicted"/>
<organism evidence="2 3">
    <name type="scientific">Szabonella alba</name>
    <dbReference type="NCBI Taxonomy" id="2804194"/>
    <lineage>
        <taxon>Bacteria</taxon>
        <taxon>Pseudomonadati</taxon>
        <taxon>Pseudomonadota</taxon>
        <taxon>Alphaproteobacteria</taxon>
        <taxon>Rhodobacterales</taxon>
        <taxon>Paracoccaceae</taxon>
        <taxon>Szabonella</taxon>
    </lineage>
</organism>
<evidence type="ECO:0000313" key="3">
    <source>
        <dbReference type="Proteomes" id="UP000648908"/>
    </source>
</evidence>
<keyword evidence="2" id="KW-0238">DNA-binding</keyword>
<dbReference type="Pfam" id="PF09836">
    <property type="entry name" value="DUF2063"/>
    <property type="match status" value="1"/>
</dbReference>
<dbReference type="AlphaFoldDB" id="A0A8K0Y0K4"/>
<accession>A0A8K0Y0K4</accession>
<dbReference type="EMBL" id="JAESVN010000002">
    <property type="protein sequence ID" value="MBL4916937.1"/>
    <property type="molecule type" value="Genomic_DNA"/>
</dbReference>
<sequence length="250" mass="26389">MPAHPDFIARFEAGLRGGDLPPGLTARDPAEVERRFAVYRNNQAVGLSQALALRFPVIRRLVGEDFFAALARAYAGVERPVSPVLAEWGAGFSEFLDRFPPLAAYPYMGDVARIEYARGRAFHAADAAPVDPAVFAMADPGRLRLGLHPSVTLLSLAHPAVSIWQRNQPGAGAKGALPAGPETALILRDTTFDVPVRALDVGEAALIGALLEGATLAGAAEQAQAALSDHNPQPLLVALLRAGAITHAEE</sequence>
<evidence type="ECO:0000313" key="2">
    <source>
        <dbReference type="EMBL" id="MBL4916937.1"/>
    </source>
</evidence>
<comment type="caution">
    <text evidence="2">The sequence shown here is derived from an EMBL/GenBank/DDBJ whole genome shotgun (WGS) entry which is preliminary data.</text>
</comment>
<feature type="domain" description="Putative DNA-binding" evidence="1">
    <location>
        <begin position="10"/>
        <end position="96"/>
    </location>
</feature>
<name>A0A8K0Y0K4_9RHOB</name>
<dbReference type="GO" id="GO:0003677">
    <property type="term" value="F:DNA binding"/>
    <property type="evidence" value="ECO:0007669"/>
    <property type="project" value="UniProtKB-KW"/>
</dbReference>
<dbReference type="RefSeq" id="WP_202687737.1">
    <property type="nucleotide sequence ID" value="NZ_JAESVN010000002.1"/>
</dbReference>
<reference evidence="2" key="1">
    <citation type="submission" date="2021-01" db="EMBL/GenBank/DDBJ databases">
        <title>Tabrizicola alba sp. nov. a motile alkaliphilic bacterium isolated from a soda lake.</title>
        <authorList>
            <person name="Szuroczki S."/>
            <person name="Abbaszade G."/>
            <person name="Schumann P."/>
            <person name="Toth E."/>
        </authorList>
    </citation>
    <scope>NUCLEOTIDE SEQUENCE</scope>
    <source>
        <strain evidence="2">DMG-N-6</strain>
    </source>
</reference>
<dbReference type="Proteomes" id="UP000648908">
    <property type="component" value="Unassembled WGS sequence"/>
</dbReference>